<feature type="coiled-coil region" evidence="9">
    <location>
        <begin position="49"/>
        <end position="83"/>
    </location>
</feature>
<dbReference type="Pfam" id="PF03999">
    <property type="entry name" value="MAP65_ASE1"/>
    <property type="match status" value="1"/>
</dbReference>
<keyword evidence="9" id="KW-0175">Coiled coil</keyword>
<dbReference type="InterPro" id="IPR007145">
    <property type="entry name" value="MAP65_Ase1_PRC1"/>
</dbReference>
<feature type="compositionally biased region" description="Polar residues" evidence="10">
    <location>
        <begin position="512"/>
        <end position="522"/>
    </location>
</feature>
<keyword evidence="4" id="KW-0963">Cytoplasm</keyword>
<dbReference type="Gene3D" id="1.20.58.1520">
    <property type="match status" value="1"/>
</dbReference>
<evidence type="ECO:0000256" key="10">
    <source>
        <dbReference type="SAM" id="MobiDB-lite"/>
    </source>
</evidence>
<protein>
    <submittedName>
        <fullName evidence="11">Uncharacterized protein</fullName>
    </submittedName>
</protein>
<keyword evidence="5" id="KW-0597">Phosphoprotein</keyword>
<dbReference type="PANTHER" id="PTHR19321:SF49">
    <property type="entry name" value="MICROTUBULE ASSOCIATED PROTEIN, MAP65_ASE1 FAMILY PROTEIN"/>
    <property type="match status" value="1"/>
</dbReference>
<evidence type="ECO:0000256" key="2">
    <source>
        <dbReference type="ARBA" id="ARBA00004245"/>
    </source>
</evidence>
<organism evidence="11 12">
    <name type="scientific">Carpinus fangiana</name>
    <dbReference type="NCBI Taxonomy" id="176857"/>
    <lineage>
        <taxon>Eukaryota</taxon>
        <taxon>Viridiplantae</taxon>
        <taxon>Streptophyta</taxon>
        <taxon>Embryophyta</taxon>
        <taxon>Tracheophyta</taxon>
        <taxon>Spermatophyta</taxon>
        <taxon>Magnoliopsida</taxon>
        <taxon>eudicotyledons</taxon>
        <taxon>Gunneridae</taxon>
        <taxon>Pentapetalae</taxon>
        <taxon>rosids</taxon>
        <taxon>fabids</taxon>
        <taxon>Fagales</taxon>
        <taxon>Betulaceae</taxon>
        <taxon>Carpinus</taxon>
    </lineage>
</organism>
<evidence type="ECO:0000256" key="5">
    <source>
        <dbReference type="ARBA" id="ARBA00022553"/>
    </source>
</evidence>
<dbReference type="EMBL" id="CM017321">
    <property type="protein sequence ID" value="KAE7997044.1"/>
    <property type="molecule type" value="Genomic_DNA"/>
</dbReference>
<dbReference type="EMBL" id="CM017321">
    <property type="protein sequence ID" value="KAE7997045.1"/>
    <property type="molecule type" value="Genomic_DNA"/>
</dbReference>
<proteinExistence type="inferred from homology"/>
<dbReference type="Proteomes" id="UP000327013">
    <property type="component" value="Chromosome 1"/>
</dbReference>
<accession>A0A5N6QCY5</accession>
<keyword evidence="7" id="KW-0206">Cytoskeleton</keyword>
<dbReference type="FunFam" id="1.20.58.1520:FF:000002">
    <property type="entry name" value="65-kDa microtubule-associated protein 6"/>
    <property type="match status" value="1"/>
</dbReference>
<keyword evidence="6" id="KW-0493">Microtubule</keyword>
<comment type="subcellular location">
    <subcellularLocation>
        <location evidence="2">Cytoplasm</location>
        <location evidence="2">Cytoskeleton</location>
    </subcellularLocation>
    <subcellularLocation>
        <location evidence="1">Nucleus</location>
    </subcellularLocation>
</comment>
<dbReference type="GO" id="GO:0005737">
    <property type="term" value="C:cytoplasm"/>
    <property type="evidence" value="ECO:0007669"/>
    <property type="project" value="TreeGrafter"/>
</dbReference>
<keyword evidence="8" id="KW-0539">Nucleus</keyword>
<evidence type="ECO:0000313" key="11">
    <source>
        <dbReference type="EMBL" id="KAE7997045.1"/>
    </source>
</evidence>
<dbReference type="GO" id="GO:0005874">
    <property type="term" value="C:microtubule"/>
    <property type="evidence" value="ECO:0007669"/>
    <property type="project" value="UniProtKB-KW"/>
</dbReference>
<dbReference type="AlphaFoldDB" id="A0A5N6QCY5"/>
<sequence length="721" mass="81258">MFKHQVNQFAHIETTCGLLLDELQKIWDEVGEPEVNRNTMLLEIEQKCLELYRRKVDVAKKCRAQLQQEIAESEAELADICSAMGEQPLHFDWKPDGGLSKELDTVISQLEDMRKLKINRKNQFVEVLQQIQNISNEFRGDTEDNLYKVVLDVTDLSMRRLEELRKQLLELQNQKRNRLKQVSDHLNTLNSLCLVLGMDFRHIAGEIHSTLNDSKGTKDVNNHTIEKLAAAVQSLREVKIQRMQRLQNLASVLLEMWNLMDTPMEEQRMFQNVTSNIAASEPEITETNMLSVNFLNNVEAEVSRLEQLKSSKMKELVVKKRLELEQICSQTHMVTEALSVMESSFEAKKSGAVDPTYLLEQIELQIANIKEEALCRKEILEKVEKWLAACQEESWLEEYNRDDNRYNGGRGAHLTLKRAEKARALVSKIPAMVEVLTSKTKAWEEQSQTEFLYDGGRLLSMLEQYSMLRQEKEQEMQRQRDHKRIQGQLIAKQEALFGSKPSPSKSGKKASRTPTGVANNRKVSLGGAMLQNLKPEKAASRLQSSKGGFLNQKSSLSHQHHGGKSISEIPGHSAEKHSSGNGKAHKNKSLLIRKPLSSVSSQVLSKANIDNFLEDIQKMTYTASLQKALSSSELSLVGTPASKPIAVGDGESRTPKTMPIPVPTTPPTVSVPMTTARSTPATPCLAPPCVENNNSQPTEYSFEEVRAGFILPKTLQSLMHV</sequence>
<comment type="similarity">
    <text evidence="3">Belongs to the MAP65/ASE1 family.</text>
</comment>
<dbReference type="PANTHER" id="PTHR19321">
    <property type="entry name" value="PROTEIN REGULATOR OF CYTOKINESIS 1 PRC1-RELATED"/>
    <property type="match status" value="1"/>
</dbReference>
<evidence type="ECO:0000256" key="4">
    <source>
        <dbReference type="ARBA" id="ARBA00022490"/>
    </source>
</evidence>
<dbReference type="GO" id="GO:0008017">
    <property type="term" value="F:microtubule binding"/>
    <property type="evidence" value="ECO:0007669"/>
    <property type="project" value="InterPro"/>
</dbReference>
<evidence type="ECO:0000256" key="1">
    <source>
        <dbReference type="ARBA" id="ARBA00004123"/>
    </source>
</evidence>
<evidence type="ECO:0000256" key="9">
    <source>
        <dbReference type="SAM" id="Coils"/>
    </source>
</evidence>
<feature type="compositionally biased region" description="Polar residues" evidence="10">
    <location>
        <begin position="541"/>
        <end position="557"/>
    </location>
</feature>
<feature type="coiled-coil region" evidence="9">
    <location>
        <begin position="154"/>
        <end position="181"/>
    </location>
</feature>
<name>A0A5N6QCY5_9ROSI</name>
<evidence type="ECO:0000313" key="12">
    <source>
        <dbReference type="Proteomes" id="UP000327013"/>
    </source>
</evidence>
<evidence type="ECO:0000256" key="3">
    <source>
        <dbReference type="ARBA" id="ARBA00006187"/>
    </source>
</evidence>
<feature type="region of interest" description="Disordered" evidence="10">
    <location>
        <begin position="493"/>
        <end position="588"/>
    </location>
</feature>
<reference evidence="11 12" key="1">
    <citation type="submission" date="2019-06" db="EMBL/GenBank/DDBJ databases">
        <title>A chromosomal-level reference genome of Carpinus fangiana (Coryloideae, Betulaceae).</title>
        <authorList>
            <person name="Yang X."/>
            <person name="Wang Z."/>
            <person name="Zhang L."/>
            <person name="Hao G."/>
            <person name="Liu J."/>
            <person name="Yang Y."/>
        </authorList>
    </citation>
    <scope>NUCLEOTIDE SEQUENCE [LARGE SCALE GENOMIC DNA]</scope>
    <source>
        <strain evidence="11">Cfa_2016G</strain>
        <tissue evidence="11">Leaf</tissue>
    </source>
</reference>
<dbReference type="OrthoDB" id="642895at2759"/>
<gene>
    <name evidence="11" type="ORF">FH972_001713</name>
</gene>
<dbReference type="GO" id="GO:0005634">
    <property type="term" value="C:nucleus"/>
    <property type="evidence" value="ECO:0007669"/>
    <property type="project" value="UniProtKB-SubCell"/>
</dbReference>
<dbReference type="GO" id="GO:0000226">
    <property type="term" value="P:microtubule cytoskeleton organization"/>
    <property type="evidence" value="ECO:0007669"/>
    <property type="project" value="InterPro"/>
</dbReference>
<keyword evidence="12" id="KW-1185">Reference proteome</keyword>
<evidence type="ECO:0000256" key="6">
    <source>
        <dbReference type="ARBA" id="ARBA00022701"/>
    </source>
</evidence>
<dbReference type="GO" id="GO:0005819">
    <property type="term" value="C:spindle"/>
    <property type="evidence" value="ECO:0007669"/>
    <property type="project" value="TreeGrafter"/>
</dbReference>
<feature type="region of interest" description="Disordered" evidence="10">
    <location>
        <begin position="645"/>
        <end position="680"/>
    </location>
</feature>
<evidence type="ECO:0000256" key="8">
    <source>
        <dbReference type="ARBA" id="ARBA00023242"/>
    </source>
</evidence>
<evidence type="ECO:0000256" key="7">
    <source>
        <dbReference type="ARBA" id="ARBA00023212"/>
    </source>
</evidence>